<evidence type="ECO:0000313" key="3">
    <source>
        <dbReference type="Proteomes" id="UP000321798"/>
    </source>
</evidence>
<comment type="caution">
    <text evidence="2">The sequence shown here is derived from an EMBL/GenBank/DDBJ whole genome shotgun (WGS) entry which is preliminary data.</text>
</comment>
<feature type="region of interest" description="Disordered" evidence="1">
    <location>
        <begin position="85"/>
        <end position="111"/>
    </location>
</feature>
<dbReference type="AlphaFoldDB" id="A0A512PCQ6"/>
<evidence type="ECO:0000256" key="1">
    <source>
        <dbReference type="SAM" id="MobiDB-lite"/>
    </source>
</evidence>
<sequence length="111" mass="11357">MVAQHLRDLRPARADGQLLGEDDRGELDRGAQRGGPLESGRGPGVVGLPAPAALRLTATLAAVPRLALRVPVSLPLQPLRLRELGTRATSAATTTPGSTTTGPLRVGGGRG</sequence>
<protein>
    <submittedName>
        <fullName evidence="2">Uncharacterized protein</fullName>
    </submittedName>
</protein>
<gene>
    <name evidence="2" type="ORF">CSO01_16960</name>
</gene>
<dbReference type="EMBL" id="BKAL01000005">
    <property type="protein sequence ID" value="GEP68981.1"/>
    <property type="molecule type" value="Genomic_DNA"/>
</dbReference>
<organism evidence="2 3">
    <name type="scientific">Cellulomonas soli</name>
    <dbReference type="NCBI Taxonomy" id="931535"/>
    <lineage>
        <taxon>Bacteria</taxon>
        <taxon>Bacillati</taxon>
        <taxon>Actinomycetota</taxon>
        <taxon>Actinomycetes</taxon>
        <taxon>Micrococcales</taxon>
        <taxon>Cellulomonadaceae</taxon>
        <taxon>Cellulomonas</taxon>
    </lineage>
</organism>
<keyword evidence="3" id="KW-1185">Reference proteome</keyword>
<evidence type="ECO:0000313" key="2">
    <source>
        <dbReference type="EMBL" id="GEP68981.1"/>
    </source>
</evidence>
<accession>A0A512PCQ6</accession>
<reference evidence="2 3" key="1">
    <citation type="submission" date="2019-07" db="EMBL/GenBank/DDBJ databases">
        <title>Whole genome shotgun sequence of Cellulomonas soli NBRC 109434.</title>
        <authorList>
            <person name="Hosoyama A."/>
            <person name="Uohara A."/>
            <person name="Ohji S."/>
            <person name="Ichikawa N."/>
        </authorList>
    </citation>
    <scope>NUCLEOTIDE SEQUENCE [LARGE SCALE GENOMIC DNA]</scope>
    <source>
        <strain evidence="2 3">NBRC 109434</strain>
    </source>
</reference>
<feature type="region of interest" description="Disordered" evidence="1">
    <location>
        <begin position="1"/>
        <end position="48"/>
    </location>
</feature>
<feature type="compositionally biased region" description="Basic and acidic residues" evidence="1">
    <location>
        <begin position="1"/>
        <end position="13"/>
    </location>
</feature>
<feature type="compositionally biased region" description="Low complexity" evidence="1">
    <location>
        <begin position="86"/>
        <end position="104"/>
    </location>
</feature>
<dbReference type="Proteomes" id="UP000321798">
    <property type="component" value="Unassembled WGS sequence"/>
</dbReference>
<proteinExistence type="predicted"/>
<name>A0A512PCQ6_9CELL</name>